<evidence type="ECO:0000256" key="1">
    <source>
        <dbReference type="SAM" id="MobiDB-lite"/>
    </source>
</evidence>
<dbReference type="NCBIfam" id="NF047433">
    <property type="entry name" value="Lepto_7_Nterm"/>
    <property type="match status" value="1"/>
</dbReference>
<dbReference type="RefSeq" id="WP_002773361.1">
    <property type="nucleotide sequence ID" value="NZ_JH597773.1"/>
</dbReference>
<keyword evidence="4" id="KW-1185">Reference proteome</keyword>
<dbReference type="EMBL" id="JH597773">
    <property type="protein sequence ID" value="EHQ07453.1"/>
    <property type="molecule type" value="Genomic_DNA"/>
</dbReference>
<evidence type="ECO:0000313" key="4">
    <source>
        <dbReference type="Proteomes" id="UP000005737"/>
    </source>
</evidence>
<dbReference type="AlphaFoldDB" id="H2CCJ3"/>
<proteinExistence type="predicted"/>
<feature type="region of interest" description="Disordered" evidence="1">
    <location>
        <begin position="67"/>
        <end position="131"/>
    </location>
</feature>
<feature type="compositionally biased region" description="Basic and acidic residues" evidence="1">
    <location>
        <begin position="67"/>
        <end position="130"/>
    </location>
</feature>
<accession>H2CCJ3</accession>
<keyword evidence="2" id="KW-0732">Signal</keyword>
<dbReference type="HOGENOM" id="CLU_590254_0_0_12"/>
<organism evidence="3 4">
    <name type="scientific">Leptonema illini DSM 21528</name>
    <dbReference type="NCBI Taxonomy" id="929563"/>
    <lineage>
        <taxon>Bacteria</taxon>
        <taxon>Pseudomonadati</taxon>
        <taxon>Spirochaetota</taxon>
        <taxon>Spirochaetia</taxon>
        <taxon>Leptospirales</taxon>
        <taxon>Leptospiraceae</taxon>
        <taxon>Leptonema</taxon>
    </lineage>
</organism>
<feature type="chain" id="PRO_5003559683" evidence="2">
    <location>
        <begin position="20"/>
        <end position="463"/>
    </location>
</feature>
<name>H2CCJ3_9LEPT</name>
<dbReference type="Proteomes" id="UP000005737">
    <property type="component" value="Unassembled WGS sequence"/>
</dbReference>
<evidence type="ECO:0000313" key="3">
    <source>
        <dbReference type="EMBL" id="EHQ07453.1"/>
    </source>
</evidence>
<dbReference type="STRING" id="183.GCA_002009735_01908"/>
<reference evidence="3 4" key="1">
    <citation type="submission" date="2011-10" db="EMBL/GenBank/DDBJ databases">
        <title>The Improved High-Quality Draft genome of Leptonema illini DSM 21528.</title>
        <authorList>
            <consortium name="US DOE Joint Genome Institute (JGI-PGF)"/>
            <person name="Lucas S."/>
            <person name="Copeland A."/>
            <person name="Lapidus A."/>
            <person name="Glavina del Rio T."/>
            <person name="Dalin E."/>
            <person name="Tice H."/>
            <person name="Bruce D."/>
            <person name="Goodwin L."/>
            <person name="Pitluck S."/>
            <person name="Peters L."/>
            <person name="Mikhailova N."/>
            <person name="Held B."/>
            <person name="Kyrpides N."/>
            <person name="Mavromatis K."/>
            <person name="Ivanova N."/>
            <person name="Markowitz V."/>
            <person name="Cheng J.-F."/>
            <person name="Hugenholtz P."/>
            <person name="Woyke T."/>
            <person name="Wu D."/>
            <person name="Gronow S."/>
            <person name="Wellnitz S."/>
            <person name="Brambilla E.-M."/>
            <person name="Klenk H.-P."/>
            <person name="Eisen J.A."/>
        </authorList>
    </citation>
    <scope>NUCLEOTIDE SEQUENCE [LARGE SCALE GENOMIC DNA]</scope>
    <source>
        <strain evidence="3 4">DSM 21528</strain>
    </source>
</reference>
<evidence type="ECO:0000256" key="2">
    <source>
        <dbReference type="SAM" id="SignalP"/>
    </source>
</evidence>
<sequence length="463" mass="51492">MSRALLVVILLLFSSALLAERVFLKNGTSVDGTIIQQSRTAVQLRTADGKVIIIQKENITRIDHLFDPQKEAQKQAEEKRRKELAEQEKKRLEAEKEAEAEREKVAREKERREKERLDKERRESVEKEKPSQSSPRWWIEPLFSIGSGRFNSGLSTFYWDNYQGTTLGYLGGQTGNAETHVETDWNYTSKGIAQLALRGGFSRFIGEIDVRSYSAKVSFVDTLAGEVPGFSTISGANAVTMEKLEEAHSSLRAGWQFWQSDSSALAVYLGNRSYQATTSYSFIGGAEYISAGVPTTLAFFGPGSALSMKGSGPELALEYERRFRSSPFSFKGRVTAFQMNLTAKLEELAIGGSASAGGLSLNNAIFENSYRHSGYALSLRGDYRLSGGTQLFLEIYALRSDSILKSTDIRFLLAADQFGIYMGEPPEVTVASLILLPAFEKKQENAEVIQTVSFGASHRFEFR</sequence>
<feature type="signal peptide" evidence="2">
    <location>
        <begin position="1"/>
        <end position="19"/>
    </location>
</feature>
<protein>
    <submittedName>
        <fullName evidence="3">Uncharacterized protein</fullName>
    </submittedName>
</protein>
<gene>
    <name evidence="3" type="ORF">Lepil_2782</name>
</gene>